<keyword evidence="4" id="KW-1185">Reference proteome</keyword>
<feature type="chain" id="PRO_5045918071" evidence="1">
    <location>
        <begin position="23"/>
        <end position="220"/>
    </location>
</feature>
<feature type="signal peptide" evidence="1">
    <location>
        <begin position="1"/>
        <end position="22"/>
    </location>
</feature>
<dbReference type="RefSeq" id="WP_275117191.1">
    <property type="nucleotide sequence ID" value="NZ_JAOTPO010000002.1"/>
</dbReference>
<accession>A0ABT5VBN3</accession>
<reference evidence="3" key="1">
    <citation type="submission" date="2024-05" db="EMBL/GenBank/DDBJ databases">
        <title>Alkalihalobacillus sp. strain MEB203 novel alkaliphilic bacterium from Lonar Lake, India.</title>
        <authorList>
            <person name="Joshi A."/>
            <person name="Thite S."/>
            <person name="Mengade P."/>
        </authorList>
    </citation>
    <scope>NUCLEOTIDE SEQUENCE</scope>
    <source>
        <strain evidence="3">MEB 203</strain>
    </source>
</reference>
<dbReference type="PROSITE" id="PS51257">
    <property type="entry name" value="PROKAR_LIPOPROTEIN"/>
    <property type="match status" value="1"/>
</dbReference>
<evidence type="ECO:0000256" key="1">
    <source>
        <dbReference type="SAM" id="SignalP"/>
    </source>
</evidence>
<dbReference type="Pfam" id="PF10646">
    <property type="entry name" value="Germane"/>
    <property type="match status" value="1"/>
</dbReference>
<proteinExistence type="predicted"/>
<gene>
    <name evidence="3" type="ORF">N7Z68_04125</name>
</gene>
<organism evidence="3 4">
    <name type="scientific">Alkalihalobacterium chitinilyticum</name>
    <dbReference type="NCBI Taxonomy" id="2980103"/>
    <lineage>
        <taxon>Bacteria</taxon>
        <taxon>Bacillati</taxon>
        <taxon>Bacillota</taxon>
        <taxon>Bacilli</taxon>
        <taxon>Bacillales</taxon>
        <taxon>Bacillaceae</taxon>
        <taxon>Alkalihalobacterium</taxon>
    </lineage>
</organism>
<protein>
    <submittedName>
        <fullName evidence="3">GerMN domain-containing protein</fullName>
    </submittedName>
</protein>
<dbReference type="Proteomes" id="UP001148125">
    <property type="component" value="Unassembled WGS sequence"/>
</dbReference>
<evidence type="ECO:0000313" key="4">
    <source>
        <dbReference type="Proteomes" id="UP001148125"/>
    </source>
</evidence>
<dbReference type="SMART" id="SM00909">
    <property type="entry name" value="Germane"/>
    <property type="match status" value="1"/>
</dbReference>
<evidence type="ECO:0000313" key="3">
    <source>
        <dbReference type="EMBL" id="MDE5412561.1"/>
    </source>
</evidence>
<comment type="caution">
    <text evidence="3">The sequence shown here is derived from an EMBL/GenBank/DDBJ whole genome shotgun (WGS) entry which is preliminary data.</text>
</comment>
<name>A0ABT5VBN3_9BACI</name>
<keyword evidence="1" id="KW-0732">Signal</keyword>
<feature type="domain" description="GerMN" evidence="2">
    <location>
        <begin position="112"/>
        <end position="198"/>
    </location>
</feature>
<evidence type="ECO:0000259" key="2">
    <source>
        <dbReference type="SMART" id="SM00909"/>
    </source>
</evidence>
<dbReference type="InterPro" id="IPR019606">
    <property type="entry name" value="GerMN"/>
</dbReference>
<dbReference type="EMBL" id="JAOTPO010000002">
    <property type="protein sequence ID" value="MDE5412561.1"/>
    <property type="molecule type" value="Genomic_DNA"/>
</dbReference>
<sequence length="220" mass="24329">MKKSLQLLLVSILTALVLTACGQGEGPVEPEESGSGIDSDHNEELIEQEEIAAEEEVVVEPVTEDQETNDEETTEAVTEETFHPVELYFADTQVEDMYKVETTVEAAKDEVSVKTLEAWIAGPSNQELVSLVPSTVKVDYVTEVDGVAHVSFSKEFLETNVGSGPEQMLLQQVALLMKQFGYNETQILIEGEIRDMLFGHIDTNVPIQAMDPNQIEKLNE</sequence>